<sequence>MIEETVKAVKEAEAGAENIIAEAKLKAADLQKRAEADVSVIRSDTAKAAQEAYDERMTEARSVGEKKLAEADSETQRQVEALKAAAAEREGSAVDKVIQTLL</sequence>
<protein>
    <submittedName>
        <fullName evidence="2">Uncharacterized protein</fullName>
    </submittedName>
</protein>
<keyword evidence="3" id="KW-1185">Reference proteome</keyword>
<reference evidence="2 3" key="2">
    <citation type="submission" date="2012-02" db="EMBL/GenBank/DDBJ databases">
        <title>Improved High-Quality Draft sequence of Eubacterium cellulosolvens 6.</title>
        <authorList>
            <consortium name="US DOE Joint Genome Institute"/>
            <person name="Lucas S."/>
            <person name="Han J."/>
            <person name="Lapidus A."/>
            <person name="Cheng J.-F."/>
            <person name="Goodwin L."/>
            <person name="Pitluck S."/>
            <person name="Peters L."/>
            <person name="Mikhailova N."/>
            <person name="Gu W."/>
            <person name="Detter J.C."/>
            <person name="Han C."/>
            <person name="Tapia R."/>
            <person name="Land M."/>
            <person name="Hauser L."/>
            <person name="Kyrpides N."/>
            <person name="Ivanova N."/>
            <person name="Pagani I."/>
            <person name="Johnson E."/>
            <person name="Mukhopadhyay B."/>
            <person name="Anderson I."/>
            <person name="Woyke T."/>
        </authorList>
    </citation>
    <scope>NUCLEOTIDE SEQUENCE [LARGE SCALE GENOMIC DNA]</scope>
    <source>
        <strain evidence="2 3">6</strain>
    </source>
</reference>
<proteinExistence type="predicted"/>
<name>I5AVR0_EUBC6</name>
<dbReference type="Gene3D" id="1.20.5.2950">
    <property type="match status" value="1"/>
</dbReference>
<accession>I5AVR0</accession>
<dbReference type="OrthoDB" id="9889893at2"/>
<reference evidence="2 3" key="1">
    <citation type="submission" date="2010-08" db="EMBL/GenBank/DDBJ databases">
        <authorList>
            <consortium name="US DOE Joint Genome Institute (JGI-PGF)"/>
            <person name="Lucas S."/>
            <person name="Copeland A."/>
            <person name="Lapidus A."/>
            <person name="Cheng J.-F."/>
            <person name="Bruce D."/>
            <person name="Goodwin L."/>
            <person name="Pitluck S."/>
            <person name="Land M.L."/>
            <person name="Hauser L."/>
            <person name="Chang Y.-J."/>
            <person name="Anderson I.J."/>
            <person name="Johnson E."/>
            <person name="Mulhopadhyay B."/>
            <person name="Kyrpides N."/>
            <person name="Woyke T.J."/>
        </authorList>
    </citation>
    <scope>NUCLEOTIDE SEQUENCE [LARGE SCALE GENOMIC DNA]</scope>
    <source>
        <strain evidence="2 3">6</strain>
    </source>
</reference>
<gene>
    <name evidence="2" type="ORF">EubceDRAFT1_2123</name>
</gene>
<organism evidence="2 3">
    <name type="scientific">Eubacterium cellulosolvens (strain ATCC 43171 / JCM 9499 / 6)</name>
    <name type="common">Cillobacterium cellulosolvens</name>
    <dbReference type="NCBI Taxonomy" id="633697"/>
    <lineage>
        <taxon>Bacteria</taxon>
        <taxon>Bacillati</taxon>
        <taxon>Bacillota</taxon>
        <taxon>Clostridia</taxon>
        <taxon>Eubacteriales</taxon>
        <taxon>Eubacteriaceae</taxon>
        <taxon>Eubacterium</taxon>
    </lineage>
</organism>
<dbReference type="AlphaFoldDB" id="I5AVR0"/>
<dbReference type="Proteomes" id="UP000005753">
    <property type="component" value="Chromosome"/>
</dbReference>
<feature type="compositionally biased region" description="Basic and acidic residues" evidence="1">
    <location>
        <begin position="53"/>
        <end position="75"/>
    </location>
</feature>
<evidence type="ECO:0000313" key="3">
    <source>
        <dbReference type="Proteomes" id="UP000005753"/>
    </source>
</evidence>
<dbReference type="HOGENOM" id="CLU_2273156_0_0_9"/>
<evidence type="ECO:0000256" key="1">
    <source>
        <dbReference type="SAM" id="MobiDB-lite"/>
    </source>
</evidence>
<dbReference type="STRING" id="633697.EubceDRAFT1_2123"/>
<dbReference type="EMBL" id="CM001487">
    <property type="protein sequence ID" value="EIM57883.1"/>
    <property type="molecule type" value="Genomic_DNA"/>
</dbReference>
<feature type="region of interest" description="Disordered" evidence="1">
    <location>
        <begin position="52"/>
        <end position="75"/>
    </location>
</feature>
<evidence type="ECO:0000313" key="2">
    <source>
        <dbReference type="EMBL" id="EIM57883.1"/>
    </source>
</evidence>